<dbReference type="GeneID" id="100201779"/>
<dbReference type="RefSeq" id="XP_065644805.1">
    <property type="nucleotide sequence ID" value="XM_065788733.1"/>
</dbReference>
<evidence type="ECO:0000313" key="6">
    <source>
        <dbReference type="RefSeq" id="XP_065644806.1"/>
    </source>
</evidence>
<sequence>MPYSDVATTRSRVKSFVDEDSDLDVNILLKCLMDDTDEVFCIRINNIKIDTLVLYAIFEALKTTKKICHLSLAGLNINDERGLVLNEAIKENTTLQTLNLESNDLTNLVIEPLCAILETHKTLREFKCSHQKNGLGSRGEEAMARALNKNDRLLKISYPFKVPSARSLADRCHIRNQELLRQKRAKGEDFYNYNEEIKKRDEHPQPWIKEINENKNEVMRFKINEQRRSMRKVPDITKMRIEAKQRAVENAKPIIDNELSAKLAIAKRNSGVYRL</sequence>
<dbReference type="InterPro" id="IPR004934">
    <property type="entry name" value="TMOD"/>
</dbReference>
<protein>
    <submittedName>
        <fullName evidence="5 6">Tropomodulin-4 isoform X4</fullName>
    </submittedName>
</protein>
<name>A0ABM4B7F9_HYDVU</name>
<reference evidence="4 5" key="1">
    <citation type="submission" date="2025-05" db="UniProtKB">
        <authorList>
            <consortium name="RefSeq"/>
        </authorList>
    </citation>
    <scope>NUCLEOTIDE SEQUENCE [LARGE SCALE GENOMIC DNA]</scope>
</reference>
<gene>
    <name evidence="5 6" type="primary">LOC100201779</name>
</gene>
<keyword evidence="3" id="KW-0206">Cytoskeleton</keyword>
<dbReference type="PANTHER" id="PTHR10901">
    <property type="entry name" value="TROPOMODULIN"/>
    <property type="match status" value="1"/>
</dbReference>
<evidence type="ECO:0000256" key="3">
    <source>
        <dbReference type="ARBA" id="ARBA00023212"/>
    </source>
</evidence>
<evidence type="ECO:0000313" key="4">
    <source>
        <dbReference type="Proteomes" id="UP001652625"/>
    </source>
</evidence>
<keyword evidence="2" id="KW-0963">Cytoplasm</keyword>
<dbReference type="PANTHER" id="PTHR10901:SF6">
    <property type="entry name" value="TROPOMODULIN, ISOFORM N"/>
    <property type="match status" value="1"/>
</dbReference>
<accession>A0ABM4B7F9</accession>
<dbReference type="Proteomes" id="UP001652625">
    <property type="component" value="Chromosome 01"/>
</dbReference>
<keyword evidence="4" id="KW-1185">Reference proteome</keyword>
<dbReference type="RefSeq" id="XP_065644806.1">
    <property type="nucleotide sequence ID" value="XM_065788734.1"/>
</dbReference>
<evidence type="ECO:0000313" key="5">
    <source>
        <dbReference type="RefSeq" id="XP_065644805.1"/>
    </source>
</evidence>
<dbReference type="Gene3D" id="3.80.10.10">
    <property type="entry name" value="Ribonuclease Inhibitor"/>
    <property type="match status" value="1"/>
</dbReference>
<evidence type="ECO:0000256" key="2">
    <source>
        <dbReference type="ARBA" id="ARBA00022490"/>
    </source>
</evidence>
<evidence type="ECO:0000256" key="1">
    <source>
        <dbReference type="ARBA" id="ARBA00004245"/>
    </source>
</evidence>
<comment type="subcellular location">
    <subcellularLocation>
        <location evidence="1">Cytoplasm</location>
        <location evidence="1">Cytoskeleton</location>
    </subcellularLocation>
</comment>
<proteinExistence type="predicted"/>
<organism evidence="4 5">
    <name type="scientific">Hydra vulgaris</name>
    <name type="common">Hydra</name>
    <name type="synonym">Hydra attenuata</name>
    <dbReference type="NCBI Taxonomy" id="6087"/>
    <lineage>
        <taxon>Eukaryota</taxon>
        <taxon>Metazoa</taxon>
        <taxon>Cnidaria</taxon>
        <taxon>Hydrozoa</taxon>
        <taxon>Hydroidolina</taxon>
        <taxon>Anthoathecata</taxon>
        <taxon>Aplanulata</taxon>
        <taxon>Hydridae</taxon>
        <taxon>Hydra</taxon>
    </lineage>
</organism>
<dbReference type="InterPro" id="IPR032675">
    <property type="entry name" value="LRR_dom_sf"/>
</dbReference>
<dbReference type="SUPFAM" id="SSF52047">
    <property type="entry name" value="RNI-like"/>
    <property type="match status" value="1"/>
</dbReference>